<keyword evidence="2 3" id="KW-0418">Kinase</keyword>
<dbReference type="Gene3D" id="3.30.200.20">
    <property type="entry name" value="Phosphorylase Kinase, domain 1"/>
    <property type="match status" value="1"/>
</dbReference>
<dbReference type="PIRSF" id="PIRSF006221">
    <property type="entry name" value="Ketosamine-3-kinase"/>
    <property type="match status" value="1"/>
</dbReference>
<keyword evidence="4" id="KW-1185">Reference proteome</keyword>
<dbReference type="SUPFAM" id="SSF56112">
    <property type="entry name" value="Protein kinase-like (PK-like)"/>
    <property type="match status" value="1"/>
</dbReference>
<evidence type="ECO:0000313" key="3">
    <source>
        <dbReference type="EMBL" id="QQL45177.1"/>
    </source>
</evidence>
<protein>
    <submittedName>
        <fullName evidence="3">Fructosamine kinase family protein</fullName>
    </submittedName>
</protein>
<dbReference type="PANTHER" id="PTHR12149">
    <property type="entry name" value="FRUCTOSAMINE 3 KINASE-RELATED PROTEIN"/>
    <property type="match status" value="1"/>
</dbReference>
<dbReference type="KEGG" id="soa:G3M56_000900"/>
<dbReference type="Gene3D" id="3.90.1200.10">
    <property type="match status" value="1"/>
</dbReference>
<keyword evidence="2" id="KW-0808">Transferase</keyword>
<dbReference type="InterPro" id="IPR016477">
    <property type="entry name" value="Fructo-/Ketosamine-3-kinase"/>
</dbReference>
<evidence type="ECO:0000256" key="1">
    <source>
        <dbReference type="ARBA" id="ARBA00009460"/>
    </source>
</evidence>
<sequence>MNPDPIRQSIADAGYDPPDGDWHQVGGGCISSAMHWQNYFVKYGPSSQAAMMEAERESLQHLWRAQCIRVPRPLASGSTPDMAWLVMEWLPLGGAPDPRRLGRELTQLHQTTSAWSPRFGWHGDNFIGTTPQSNARTTDWCAFFIGQRLRPMLDACHDLGIHLHHTEALVDACATVLDRHSPEPSLVHGDLWTGNAGFLASDSAPVLFDPASYFGDREVDLAMSELFGGFGPAFFKGVDEEWPLPPGYPQRRTIYNLYHILNHAILFGGGYPTQAQSMIDDILRG</sequence>
<evidence type="ECO:0000256" key="2">
    <source>
        <dbReference type="PIRNR" id="PIRNR006221"/>
    </source>
</evidence>
<dbReference type="InterPro" id="IPR011009">
    <property type="entry name" value="Kinase-like_dom_sf"/>
</dbReference>
<organism evidence="3 4">
    <name type="scientific">Sulfuriroseicoccus oceanibius</name>
    <dbReference type="NCBI Taxonomy" id="2707525"/>
    <lineage>
        <taxon>Bacteria</taxon>
        <taxon>Pseudomonadati</taxon>
        <taxon>Verrucomicrobiota</taxon>
        <taxon>Verrucomicrobiia</taxon>
        <taxon>Verrucomicrobiales</taxon>
        <taxon>Verrucomicrobiaceae</taxon>
        <taxon>Sulfuriroseicoccus</taxon>
    </lineage>
</organism>
<dbReference type="RefSeq" id="WP_164365706.1">
    <property type="nucleotide sequence ID" value="NZ_CP066776.1"/>
</dbReference>
<dbReference type="GO" id="GO:0016301">
    <property type="term" value="F:kinase activity"/>
    <property type="evidence" value="ECO:0007669"/>
    <property type="project" value="UniProtKB-UniRule"/>
</dbReference>
<dbReference type="Pfam" id="PF03881">
    <property type="entry name" value="Fructosamin_kin"/>
    <property type="match status" value="1"/>
</dbReference>
<dbReference type="Proteomes" id="UP000475117">
    <property type="component" value="Chromosome"/>
</dbReference>
<comment type="similarity">
    <text evidence="1 2">Belongs to the fructosamine kinase family.</text>
</comment>
<proteinExistence type="inferred from homology"/>
<accession>A0A6B3L6E4</accession>
<name>A0A6B3L6E4_9BACT</name>
<gene>
    <name evidence="3" type="ORF">G3M56_000900</name>
</gene>
<dbReference type="AlphaFoldDB" id="A0A6B3L6E4"/>
<dbReference type="PANTHER" id="PTHR12149:SF8">
    <property type="entry name" value="PROTEIN-RIBULOSAMINE 3-KINASE"/>
    <property type="match status" value="1"/>
</dbReference>
<evidence type="ECO:0000313" key="4">
    <source>
        <dbReference type="Proteomes" id="UP000475117"/>
    </source>
</evidence>
<reference evidence="3 4" key="1">
    <citation type="submission" date="2020-12" db="EMBL/GenBank/DDBJ databases">
        <title>Sulforoseuscoccus oceanibium gen. nov., sp. nov., a representative of the phylum Verrucomicrobia with special cytoplasmic membrane, and proposal of Sulforoseuscoccusaceae fam. nov.</title>
        <authorList>
            <person name="Xi F."/>
        </authorList>
    </citation>
    <scope>NUCLEOTIDE SEQUENCE [LARGE SCALE GENOMIC DNA]</scope>
    <source>
        <strain evidence="3 4">T37</strain>
    </source>
</reference>
<dbReference type="EMBL" id="CP066776">
    <property type="protein sequence ID" value="QQL45177.1"/>
    <property type="molecule type" value="Genomic_DNA"/>
</dbReference>